<evidence type="ECO:0000256" key="6">
    <source>
        <dbReference type="PIRNR" id="PIRNR002889"/>
    </source>
</evidence>
<gene>
    <name evidence="7" type="primary">flgB</name>
    <name evidence="7" type="ORF">WOB96_12570</name>
</gene>
<dbReference type="EMBL" id="JBBPCO010000013">
    <property type="protein sequence ID" value="MEK8090589.1"/>
    <property type="molecule type" value="Genomic_DNA"/>
</dbReference>
<keyword evidence="7" id="KW-0969">Cilium</keyword>
<evidence type="ECO:0000313" key="7">
    <source>
        <dbReference type="EMBL" id="MEK8090589.1"/>
    </source>
</evidence>
<evidence type="ECO:0000256" key="2">
    <source>
        <dbReference type="ARBA" id="ARBA00009677"/>
    </source>
</evidence>
<keyword evidence="7" id="KW-0966">Cell projection</keyword>
<reference evidence="7 8" key="1">
    <citation type="submission" date="2024-04" db="EMBL/GenBank/DDBJ databases">
        <authorList>
            <person name="Abashina T."/>
            <person name="Shaikin A."/>
        </authorList>
    </citation>
    <scope>NUCLEOTIDE SEQUENCE [LARGE SCALE GENOMIC DNA]</scope>
    <source>
        <strain evidence="7 8">AAFK</strain>
    </source>
</reference>
<comment type="subcellular location">
    <subcellularLocation>
        <location evidence="1 6">Bacterial flagellum basal body</location>
    </subcellularLocation>
</comment>
<comment type="subunit">
    <text evidence="6">The basal body constitutes a major portion of the flagellar organelle and consists of a number of rings mounted on a central rod.</text>
</comment>
<protein>
    <recommendedName>
        <fullName evidence="3 6">Flagellar basal body rod protein FlgB</fullName>
    </recommendedName>
</protein>
<sequence>MKNGLDDNFRFLENTLSVRTYRQQLLAANITNGDTPNYKAVDVDFDKAMRRAQAGRVSDVNLTRTEAGHLPGLGIQTLAREALFRRDSQVGIDGNSVNLDEEQARFSENAIQYQAAVNFLSGKIKTLLTAIQGS</sequence>
<evidence type="ECO:0000256" key="4">
    <source>
        <dbReference type="ARBA" id="ARBA00023143"/>
    </source>
</evidence>
<evidence type="ECO:0000256" key="5">
    <source>
        <dbReference type="ARBA" id="ARBA00024934"/>
    </source>
</evidence>
<comment type="function">
    <text evidence="5 6">Structural component of flagellum, the bacterial motility apparatus. Part of the rod structure of flagellar basal body.</text>
</comment>
<dbReference type="PIRSF" id="PIRSF002889">
    <property type="entry name" value="Rod_FlgB"/>
    <property type="match status" value="1"/>
</dbReference>
<comment type="similarity">
    <text evidence="2 6">Belongs to the flagella basal body rod proteins family.</text>
</comment>
<dbReference type="RefSeq" id="WP_341371644.1">
    <property type="nucleotide sequence ID" value="NZ_JBBPCO010000013.1"/>
</dbReference>
<accession>A0ABU9DAN6</accession>
<organism evidence="7 8">
    <name type="scientific">Thermithiobacillus plumbiphilus</name>
    <dbReference type="NCBI Taxonomy" id="1729899"/>
    <lineage>
        <taxon>Bacteria</taxon>
        <taxon>Pseudomonadati</taxon>
        <taxon>Pseudomonadota</taxon>
        <taxon>Acidithiobacillia</taxon>
        <taxon>Acidithiobacillales</taxon>
        <taxon>Thermithiobacillaceae</taxon>
        <taxon>Thermithiobacillus</taxon>
    </lineage>
</organism>
<dbReference type="Proteomes" id="UP001446205">
    <property type="component" value="Unassembled WGS sequence"/>
</dbReference>
<keyword evidence="7" id="KW-0282">Flagellum</keyword>
<evidence type="ECO:0000256" key="1">
    <source>
        <dbReference type="ARBA" id="ARBA00004117"/>
    </source>
</evidence>
<dbReference type="PANTHER" id="PTHR30435">
    <property type="entry name" value="FLAGELLAR PROTEIN"/>
    <property type="match status" value="1"/>
</dbReference>
<dbReference type="InterPro" id="IPR006300">
    <property type="entry name" value="FlgB"/>
</dbReference>
<keyword evidence="4 6" id="KW-0975">Bacterial flagellum</keyword>
<evidence type="ECO:0000313" key="8">
    <source>
        <dbReference type="Proteomes" id="UP001446205"/>
    </source>
</evidence>
<proteinExistence type="inferred from homology"/>
<dbReference type="PANTHER" id="PTHR30435:SF12">
    <property type="entry name" value="FLAGELLAR BASAL BODY ROD PROTEIN FLGB"/>
    <property type="match status" value="1"/>
</dbReference>
<evidence type="ECO:0000256" key="3">
    <source>
        <dbReference type="ARBA" id="ARBA00014376"/>
    </source>
</evidence>
<name>A0ABU9DAN6_9PROT</name>
<comment type="caution">
    <text evidence="7">The sequence shown here is derived from an EMBL/GenBank/DDBJ whole genome shotgun (WGS) entry which is preliminary data.</text>
</comment>
<dbReference type="NCBIfam" id="TIGR01396">
    <property type="entry name" value="FlgB"/>
    <property type="match status" value="1"/>
</dbReference>
<keyword evidence="8" id="KW-1185">Reference proteome</keyword>